<keyword evidence="3" id="KW-1185">Reference proteome</keyword>
<dbReference type="Proteomes" id="UP000244248">
    <property type="component" value="Unassembled WGS sequence"/>
</dbReference>
<dbReference type="PANTHER" id="PTHR33221:SF4">
    <property type="entry name" value="HTH-TYPE TRANSCRIPTIONAL REPRESSOR NSRR"/>
    <property type="match status" value="1"/>
</dbReference>
<dbReference type="AlphaFoldDB" id="A0A2T5MEF7"/>
<sequence>MSQLDHLGTLVRLSLYTDFSLRLLVYLAGIRDGKPVSAAKIAERYNVSAHHMHKVAQGLRKLGYVDSVSGRYGGLKLAVPANTLRVGDVVAAMEGVGAMADCKRGPCPLHGGCALKGALDRAEQSFLDELRKYTIADVLRGPTLVRLEHIMRAA</sequence>
<dbReference type="GO" id="GO:0005829">
    <property type="term" value="C:cytosol"/>
    <property type="evidence" value="ECO:0007669"/>
    <property type="project" value="TreeGrafter"/>
</dbReference>
<dbReference type="GO" id="GO:0003677">
    <property type="term" value="F:DNA binding"/>
    <property type="evidence" value="ECO:0007669"/>
    <property type="project" value="UniProtKB-KW"/>
</dbReference>
<dbReference type="PANTHER" id="PTHR33221">
    <property type="entry name" value="WINGED HELIX-TURN-HELIX TRANSCRIPTIONAL REGULATOR, RRF2 FAMILY"/>
    <property type="match status" value="1"/>
</dbReference>
<evidence type="ECO:0000313" key="3">
    <source>
        <dbReference type="Proteomes" id="UP000244248"/>
    </source>
</evidence>
<dbReference type="PROSITE" id="PS51197">
    <property type="entry name" value="HTH_RRF2_2"/>
    <property type="match status" value="1"/>
</dbReference>
<accession>A0A2T5MEF7</accession>
<dbReference type="InterPro" id="IPR036388">
    <property type="entry name" value="WH-like_DNA-bd_sf"/>
</dbReference>
<dbReference type="InterPro" id="IPR036390">
    <property type="entry name" value="WH_DNA-bd_sf"/>
</dbReference>
<dbReference type="InterPro" id="IPR000944">
    <property type="entry name" value="Tscrpt_reg_Rrf2"/>
</dbReference>
<dbReference type="Pfam" id="PF02082">
    <property type="entry name" value="Rrf2"/>
    <property type="match status" value="1"/>
</dbReference>
<organism evidence="2 3">
    <name type="scientific">Stenotrophobium rhamnosiphilum</name>
    <dbReference type="NCBI Taxonomy" id="2029166"/>
    <lineage>
        <taxon>Bacteria</taxon>
        <taxon>Pseudomonadati</taxon>
        <taxon>Pseudomonadota</taxon>
        <taxon>Gammaproteobacteria</taxon>
        <taxon>Nevskiales</taxon>
        <taxon>Nevskiaceae</taxon>
        <taxon>Stenotrophobium</taxon>
    </lineage>
</organism>
<dbReference type="Gene3D" id="1.10.10.10">
    <property type="entry name" value="Winged helix-like DNA-binding domain superfamily/Winged helix DNA-binding domain"/>
    <property type="match status" value="1"/>
</dbReference>
<dbReference type="EMBL" id="QANS01000004">
    <property type="protein sequence ID" value="PTU30929.1"/>
    <property type="molecule type" value="Genomic_DNA"/>
</dbReference>
<evidence type="ECO:0000313" key="2">
    <source>
        <dbReference type="EMBL" id="PTU30929.1"/>
    </source>
</evidence>
<comment type="caution">
    <text evidence="2">The sequence shown here is derived from an EMBL/GenBank/DDBJ whole genome shotgun (WGS) entry which is preliminary data.</text>
</comment>
<dbReference type="GO" id="GO:0003700">
    <property type="term" value="F:DNA-binding transcription factor activity"/>
    <property type="evidence" value="ECO:0007669"/>
    <property type="project" value="TreeGrafter"/>
</dbReference>
<keyword evidence="1" id="KW-0238">DNA-binding</keyword>
<proteinExistence type="predicted"/>
<protein>
    <submittedName>
        <fullName evidence="2">Rrf2 family transcriptional regulator</fullName>
    </submittedName>
</protein>
<dbReference type="NCBIfam" id="TIGR00738">
    <property type="entry name" value="rrf2_super"/>
    <property type="match status" value="1"/>
</dbReference>
<evidence type="ECO:0000256" key="1">
    <source>
        <dbReference type="ARBA" id="ARBA00023125"/>
    </source>
</evidence>
<reference evidence="2 3" key="1">
    <citation type="submission" date="2018-04" db="EMBL/GenBank/DDBJ databases">
        <title>Novel species isolated from glacier.</title>
        <authorList>
            <person name="Liu Q."/>
            <person name="Xin Y.-H."/>
        </authorList>
    </citation>
    <scope>NUCLEOTIDE SEQUENCE [LARGE SCALE GENOMIC DNA]</scope>
    <source>
        <strain evidence="2 3">GT1R17</strain>
    </source>
</reference>
<gene>
    <name evidence="2" type="ORF">CJD38_11500</name>
</gene>
<dbReference type="SUPFAM" id="SSF46785">
    <property type="entry name" value="Winged helix' DNA-binding domain"/>
    <property type="match status" value="1"/>
</dbReference>
<name>A0A2T5MEF7_9GAMM</name>